<feature type="compositionally biased region" description="Basic and acidic residues" evidence="1">
    <location>
        <begin position="47"/>
        <end position="60"/>
    </location>
</feature>
<sequence>MLPSNTTAAAATSTTDIRIITSPSSSKWTVMVSLDSRKRTIPPPTSDDYKDWSLDQLKLE</sequence>
<dbReference type="EMBL" id="QXFV01000477">
    <property type="protein sequence ID" value="KAE9036382.1"/>
    <property type="molecule type" value="Genomic_DNA"/>
</dbReference>
<proteinExistence type="predicted"/>
<dbReference type="Proteomes" id="UP000434957">
    <property type="component" value="Unassembled WGS sequence"/>
</dbReference>
<organism evidence="3 5">
    <name type="scientific">Phytophthora rubi</name>
    <dbReference type="NCBI Taxonomy" id="129364"/>
    <lineage>
        <taxon>Eukaryota</taxon>
        <taxon>Sar</taxon>
        <taxon>Stramenopiles</taxon>
        <taxon>Oomycota</taxon>
        <taxon>Peronosporomycetes</taxon>
        <taxon>Peronosporales</taxon>
        <taxon>Peronosporaceae</taxon>
        <taxon>Phytophthora</taxon>
    </lineage>
</organism>
<evidence type="ECO:0000256" key="1">
    <source>
        <dbReference type="SAM" id="MobiDB-lite"/>
    </source>
</evidence>
<gene>
    <name evidence="2" type="ORF">PR001_g8849</name>
    <name evidence="3" type="ORF">PR003_g3029</name>
</gene>
<comment type="caution">
    <text evidence="3">The sequence shown here is derived from an EMBL/GenBank/DDBJ whole genome shotgun (WGS) entry which is preliminary data.</text>
</comment>
<reference evidence="3 5" key="1">
    <citation type="submission" date="2018-08" db="EMBL/GenBank/DDBJ databases">
        <title>Genomic investigation of the strawberry pathogen Phytophthora fragariae indicates pathogenicity is determined by transcriptional variation in three key races.</title>
        <authorList>
            <person name="Adams T.M."/>
            <person name="Armitage A.D."/>
            <person name="Sobczyk M.K."/>
            <person name="Bates H.J."/>
            <person name="Dunwell J.M."/>
            <person name="Nellist C.F."/>
            <person name="Harrison R.J."/>
        </authorList>
    </citation>
    <scope>NUCLEOTIDE SEQUENCE [LARGE SCALE GENOMIC DNA]</scope>
    <source>
        <strain evidence="2 4">SCRP249</strain>
        <strain evidence="3 5">SCRP333</strain>
    </source>
</reference>
<dbReference type="Proteomes" id="UP000429607">
    <property type="component" value="Unassembled WGS sequence"/>
</dbReference>
<dbReference type="EMBL" id="QXFT01000101">
    <property type="protein sequence ID" value="KAE9355081.1"/>
    <property type="molecule type" value="Genomic_DNA"/>
</dbReference>
<evidence type="ECO:0000313" key="4">
    <source>
        <dbReference type="Proteomes" id="UP000429607"/>
    </source>
</evidence>
<accession>A0A6A4G0J6</accession>
<evidence type="ECO:0000313" key="3">
    <source>
        <dbReference type="EMBL" id="KAE9355081.1"/>
    </source>
</evidence>
<dbReference type="AlphaFoldDB" id="A0A6A4G0J6"/>
<evidence type="ECO:0000313" key="5">
    <source>
        <dbReference type="Proteomes" id="UP000434957"/>
    </source>
</evidence>
<protein>
    <submittedName>
        <fullName evidence="3">Uncharacterized protein</fullName>
    </submittedName>
</protein>
<evidence type="ECO:0000313" key="2">
    <source>
        <dbReference type="EMBL" id="KAE9036382.1"/>
    </source>
</evidence>
<name>A0A6A4G0J6_9STRA</name>
<feature type="region of interest" description="Disordered" evidence="1">
    <location>
        <begin position="38"/>
        <end position="60"/>
    </location>
</feature>
<keyword evidence="5" id="KW-1185">Reference proteome</keyword>